<accession>A0A238BLD6</accession>
<proteinExistence type="inferred from homology"/>
<keyword evidence="3" id="KW-1185">Reference proteome</keyword>
<dbReference type="OrthoDB" id="741027at2759"/>
<sequence length="93" mass="10736">MQLHYRISEPIFFLDVLVNYVYPTMDGLVQIVDNCVEHFKIREVIGLGVGVGANVMLRYALQNQSKMDALILVNCVATSAGWIEWFYQQVYYL</sequence>
<name>A0A238BLD6_9BILA</name>
<dbReference type="Proteomes" id="UP000242913">
    <property type="component" value="Unassembled WGS sequence"/>
</dbReference>
<dbReference type="AlphaFoldDB" id="A0A238BLD6"/>
<dbReference type="SUPFAM" id="SSF53474">
    <property type="entry name" value="alpha/beta-Hydrolases"/>
    <property type="match status" value="1"/>
</dbReference>
<evidence type="ECO:0000256" key="1">
    <source>
        <dbReference type="ARBA" id="ARBA00005598"/>
    </source>
</evidence>
<gene>
    <name evidence="2" type="ORF">X798_06995</name>
</gene>
<organism evidence="2 3">
    <name type="scientific">Onchocerca flexuosa</name>
    <dbReference type="NCBI Taxonomy" id="387005"/>
    <lineage>
        <taxon>Eukaryota</taxon>
        <taxon>Metazoa</taxon>
        <taxon>Ecdysozoa</taxon>
        <taxon>Nematoda</taxon>
        <taxon>Chromadorea</taxon>
        <taxon>Rhabditida</taxon>
        <taxon>Spirurina</taxon>
        <taxon>Spiruromorpha</taxon>
        <taxon>Filarioidea</taxon>
        <taxon>Onchocercidae</taxon>
        <taxon>Onchocerca</taxon>
    </lineage>
</organism>
<comment type="similarity">
    <text evidence="1">Belongs to the NDRG family.</text>
</comment>
<evidence type="ECO:0000313" key="3">
    <source>
        <dbReference type="Proteomes" id="UP000242913"/>
    </source>
</evidence>
<dbReference type="EMBL" id="KZ270260">
    <property type="protein sequence ID" value="OZC06022.1"/>
    <property type="molecule type" value="Genomic_DNA"/>
</dbReference>
<dbReference type="Pfam" id="PF03096">
    <property type="entry name" value="Ndr"/>
    <property type="match status" value="1"/>
</dbReference>
<dbReference type="PANTHER" id="PTHR11034">
    <property type="entry name" value="N-MYC DOWNSTREAM REGULATED"/>
    <property type="match status" value="1"/>
</dbReference>
<dbReference type="InterPro" id="IPR004142">
    <property type="entry name" value="NDRG"/>
</dbReference>
<reference evidence="2 3" key="1">
    <citation type="submission" date="2015-12" db="EMBL/GenBank/DDBJ databases">
        <title>Draft genome of the nematode, Onchocerca flexuosa.</title>
        <authorList>
            <person name="Mitreva M."/>
        </authorList>
    </citation>
    <scope>NUCLEOTIDE SEQUENCE [LARGE SCALE GENOMIC DNA]</scope>
    <source>
        <strain evidence="2">Red Deer</strain>
    </source>
</reference>
<dbReference type="Gene3D" id="3.40.50.1820">
    <property type="entry name" value="alpha/beta hydrolase"/>
    <property type="match status" value="1"/>
</dbReference>
<protein>
    <submittedName>
        <fullName evidence="2">Uncharacterized protein</fullName>
    </submittedName>
</protein>
<dbReference type="InterPro" id="IPR029058">
    <property type="entry name" value="AB_hydrolase_fold"/>
</dbReference>
<evidence type="ECO:0000313" key="2">
    <source>
        <dbReference type="EMBL" id="OZC06022.1"/>
    </source>
</evidence>